<organism evidence="3 4">
    <name type="scientific">Streptomyces orinoci</name>
    <name type="common">Streptoverticillium orinoci</name>
    <dbReference type="NCBI Taxonomy" id="67339"/>
    <lineage>
        <taxon>Bacteria</taxon>
        <taxon>Bacillati</taxon>
        <taxon>Actinomycetota</taxon>
        <taxon>Actinomycetes</taxon>
        <taxon>Kitasatosporales</taxon>
        <taxon>Streptomycetaceae</taxon>
        <taxon>Streptomyces</taxon>
    </lineage>
</organism>
<feature type="compositionally biased region" description="Low complexity" evidence="1">
    <location>
        <begin position="71"/>
        <end position="81"/>
    </location>
</feature>
<keyword evidence="2" id="KW-0732">Signal</keyword>
<evidence type="ECO:0000256" key="1">
    <source>
        <dbReference type="SAM" id="MobiDB-lite"/>
    </source>
</evidence>
<evidence type="ECO:0008006" key="5">
    <source>
        <dbReference type="Google" id="ProtNLM"/>
    </source>
</evidence>
<dbReference type="PROSITE" id="PS51257">
    <property type="entry name" value="PROKAR_LIPOPROTEIN"/>
    <property type="match status" value="1"/>
</dbReference>
<keyword evidence="4" id="KW-1185">Reference proteome</keyword>
<feature type="signal peptide" evidence="2">
    <location>
        <begin position="1"/>
        <end position="25"/>
    </location>
</feature>
<sequence length="207" mass="21030">MRRATHRRAPALVSTAALCLTLLTAACGSGEPESRVALADAGPTGPVPPTGAVRLFPLPSADPTAAPPPTARRTGPVGGRTHLPLPGPSATARTPVPPATPTPAPASAALTVTAPRRAPGTQRWCERVSLVFANAGPAPVTRGTVVFGGHVIAAGGADLAALPVTRPLPVPIGPGGARAQSWQVCVDARRVPPGARLQTRDVWVQWE</sequence>
<name>A0ABV3JXW1_STRON</name>
<gene>
    <name evidence="3" type="ORF">AB0L16_14785</name>
</gene>
<dbReference type="EMBL" id="JBFAUK010000009">
    <property type="protein sequence ID" value="MEV5507727.1"/>
    <property type="molecule type" value="Genomic_DNA"/>
</dbReference>
<feature type="compositionally biased region" description="Pro residues" evidence="1">
    <location>
        <begin position="95"/>
        <end position="104"/>
    </location>
</feature>
<evidence type="ECO:0000313" key="3">
    <source>
        <dbReference type="EMBL" id="MEV5507727.1"/>
    </source>
</evidence>
<evidence type="ECO:0000313" key="4">
    <source>
        <dbReference type="Proteomes" id="UP001552594"/>
    </source>
</evidence>
<proteinExistence type="predicted"/>
<evidence type="ECO:0000256" key="2">
    <source>
        <dbReference type="SAM" id="SignalP"/>
    </source>
</evidence>
<feature type="region of interest" description="Disordered" evidence="1">
    <location>
        <begin position="35"/>
        <end position="107"/>
    </location>
</feature>
<feature type="chain" id="PRO_5046475552" description="Lipoprotein" evidence="2">
    <location>
        <begin position="26"/>
        <end position="207"/>
    </location>
</feature>
<reference evidence="3 4" key="1">
    <citation type="submission" date="2024-06" db="EMBL/GenBank/DDBJ databases">
        <title>The Natural Products Discovery Center: Release of the First 8490 Sequenced Strains for Exploring Actinobacteria Biosynthetic Diversity.</title>
        <authorList>
            <person name="Kalkreuter E."/>
            <person name="Kautsar S.A."/>
            <person name="Yang D."/>
            <person name="Bader C.D."/>
            <person name="Teijaro C.N."/>
            <person name="Fluegel L."/>
            <person name="Davis C.M."/>
            <person name="Simpson J.R."/>
            <person name="Lauterbach L."/>
            <person name="Steele A.D."/>
            <person name="Gui C."/>
            <person name="Meng S."/>
            <person name="Li G."/>
            <person name="Viehrig K."/>
            <person name="Ye F."/>
            <person name="Su P."/>
            <person name="Kiefer A.F."/>
            <person name="Nichols A."/>
            <person name="Cepeda A.J."/>
            <person name="Yan W."/>
            <person name="Fan B."/>
            <person name="Jiang Y."/>
            <person name="Adhikari A."/>
            <person name="Zheng C.-J."/>
            <person name="Schuster L."/>
            <person name="Cowan T.M."/>
            <person name="Smanski M.J."/>
            <person name="Chevrette M.G."/>
            <person name="De Carvalho L.P.S."/>
            <person name="Shen B."/>
        </authorList>
    </citation>
    <scope>NUCLEOTIDE SEQUENCE [LARGE SCALE GENOMIC DNA]</scope>
    <source>
        <strain evidence="3 4">NPDC052347</strain>
    </source>
</reference>
<dbReference type="Proteomes" id="UP001552594">
    <property type="component" value="Unassembled WGS sequence"/>
</dbReference>
<protein>
    <recommendedName>
        <fullName evidence="5">Lipoprotein</fullName>
    </recommendedName>
</protein>
<accession>A0ABV3JXW1</accession>
<comment type="caution">
    <text evidence="3">The sequence shown here is derived from an EMBL/GenBank/DDBJ whole genome shotgun (WGS) entry which is preliminary data.</text>
</comment>
<dbReference type="RefSeq" id="WP_161968743.1">
    <property type="nucleotide sequence ID" value="NZ_JBFAUK010000009.1"/>
</dbReference>